<dbReference type="SUPFAM" id="SSF101898">
    <property type="entry name" value="NHL repeat"/>
    <property type="match status" value="1"/>
</dbReference>
<comment type="caution">
    <text evidence="2">The sequence shown here is derived from an EMBL/GenBank/DDBJ whole genome shotgun (WGS) entry which is preliminary data.</text>
</comment>
<dbReference type="EMBL" id="BMLQ01000004">
    <property type="protein sequence ID" value="GGO44998.1"/>
    <property type="molecule type" value="Genomic_DNA"/>
</dbReference>
<evidence type="ECO:0000256" key="1">
    <source>
        <dbReference type="SAM" id="MobiDB-lite"/>
    </source>
</evidence>
<dbReference type="PANTHER" id="PTHR40274">
    <property type="entry name" value="VIRGINIAMYCIN B LYASE"/>
    <property type="match status" value="1"/>
</dbReference>
<dbReference type="InterPro" id="IPR051344">
    <property type="entry name" value="Vgb"/>
</dbReference>
<evidence type="ECO:0000313" key="3">
    <source>
        <dbReference type="Proteomes" id="UP000642509"/>
    </source>
</evidence>
<dbReference type="InterPro" id="IPR015943">
    <property type="entry name" value="WD40/YVTN_repeat-like_dom_sf"/>
</dbReference>
<keyword evidence="3" id="KW-1185">Reference proteome</keyword>
<accession>A0ABQ2LZ84</accession>
<dbReference type="PANTHER" id="PTHR40274:SF3">
    <property type="entry name" value="VIRGINIAMYCIN B LYASE"/>
    <property type="match status" value="1"/>
</dbReference>
<name>A0ABQ2LZ84_9MICC</name>
<sequence>MARSPTIVEHRITGTGDEPYDVAVTGDGAVWITLISGRAVLRRTVDGAISRIPLGEASRPALCATASKDSVWVTDTAGGRLIQIGPEGVRRAVFVPTPDAGLFGVAVTIAGAVWFTEMQADSIGCLHPDGTVTEIPSGPAGGMPSMIASSGDEIVFTLNQGNAIGRLPAGGDAVEAFDLPTDAAGPVGITVGLHPARTHRSGRRDDPDRLADAGKRTTRAGCGRGPYRVGGLGGRAPGRGAALVRYALAATGAFVAGPATHACTAFTARPFLVESRYQPS</sequence>
<proteinExistence type="predicted"/>
<reference evidence="3" key="1">
    <citation type="journal article" date="2019" name="Int. J. Syst. Evol. Microbiol.">
        <title>The Global Catalogue of Microorganisms (GCM) 10K type strain sequencing project: providing services to taxonomists for standard genome sequencing and annotation.</title>
        <authorList>
            <consortium name="The Broad Institute Genomics Platform"/>
            <consortium name="The Broad Institute Genome Sequencing Center for Infectious Disease"/>
            <person name="Wu L."/>
            <person name="Ma J."/>
        </authorList>
    </citation>
    <scope>NUCLEOTIDE SEQUENCE [LARGE SCALE GENOMIC DNA]</scope>
    <source>
        <strain evidence="3">CGMCC 1.7064</strain>
    </source>
</reference>
<dbReference type="Proteomes" id="UP000642509">
    <property type="component" value="Unassembled WGS sequence"/>
</dbReference>
<dbReference type="Pfam" id="PF24684">
    <property type="entry name" value="Vgb_lyase"/>
    <property type="match status" value="1"/>
</dbReference>
<dbReference type="Gene3D" id="2.130.10.10">
    <property type="entry name" value="YVTN repeat-like/Quinoprotein amine dehydrogenase"/>
    <property type="match status" value="1"/>
</dbReference>
<organism evidence="2 3">
    <name type="scientific">Citricoccus zhacaiensis</name>
    <dbReference type="NCBI Taxonomy" id="489142"/>
    <lineage>
        <taxon>Bacteria</taxon>
        <taxon>Bacillati</taxon>
        <taxon>Actinomycetota</taxon>
        <taxon>Actinomycetes</taxon>
        <taxon>Micrococcales</taxon>
        <taxon>Micrococcaceae</taxon>
        <taxon>Citricoccus</taxon>
    </lineage>
</organism>
<evidence type="ECO:0000313" key="2">
    <source>
        <dbReference type="EMBL" id="GGO44998.1"/>
    </source>
</evidence>
<feature type="region of interest" description="Disordered" evidence="1">
    <location>
        <begin position="196"/>
        <end position="222"/>
    </location>
</feature>
<protein>
    <recommendedName>
        <fullName evidence="4">Virginiamycin B lyase</fullName>
    </recommendedName>
</protein>
<feature type="compositionally biased region" description="Basic and acidic residues" evidence="1">
    <location>
        <begin position="203"/>
        <end position="215"/>
    </location>
</feature>
<gene>
    <name evidence="2" type="ORF">GCM10010977_16690</name>
</gene>
<evidence type="ECO:0008006" key="4">
    <source>
        <dbReference type="Google" id="ProtNLM"/>
    </source>
</evidence>